<evidence type="ECO:0000313" key="2">
    <source>
        <dbReference type="Proteomes" id="UP000250235"/>
    </source>
</evidence>
<sequence>MQAHPTSRDDDMCFVFADGPIKVMRPNTVVDISAGETQWVEKPIMECTTEDKKKANLDNVAKDILYKTLENNMFSKIQTCVTTKDVMPECLEEKRCRFGEVWYLHKLSQPLDETWSFWRKLVESYQSLLARCCFTKTSSSVKSGNPDVNLVCERVSDWIDDVSYAMSFELVGTQRFDATTDCPAFGFETSRGFVVSAGLTSRGNTRRRFDL</sequence>
<evidence type="ECO:0000313" key="1">
    <source>
        <dbReference type="EMBL" id="KZV18166.1"/>
    </source>
</evidence>
<gene>
    <name evidence="1" type="ORF">F511_35711</name>
</gene>
<dbReference type="AlphaFoldDB" id="A0A2Z7AGG1"/>
<name>A0A2Z7AGG1_9LAMI</name>
<keyword evidence="2" id="KW-1185">Reference proteome</keyword>
<proteinExistence type="predicted"/>
<reference evidence="1 2" key="1">
    <citation type="journal article" date="2015" name="Proc. Natl. Acad. Sci. U.S.A.">
        <title>The resurrection genome of Boea hygrometrica: A blueprint for survival of dehydration.</title>
        <authorList>
            <person name="Xiao L."/>
            <person name="Yang G."/>
            <person name="Zhang L."/>
            <person name="Yang X."/>
            <person name="Zhao S."/>
            <person name="Ji Z."/>
            <person name="Zhou Q."/>
            <person name="Hu M."/>
            <person name="Wang Y."/>
            <person name="Chen M."/>
            <person name="Xu Y."/>
            <person name="Jin H."/>
            <person name="Xiao X."/>
            <person name="Hu G."/>
            <person name="Bao F."/>
            <person name="Hu Y."/>
            <person name="Wan P."/>
            <person name="Li L."/>
            <person name="Deng X."/>
            <person name="Kuang T."/>
            <person name="Xiang C."/>
            <person name="Zhu J.K."/>
            <person name="Oliver M.J."/>
            <person name="He Y."/>
        </authorList>
    </citation>
    <scope>NUCLEOTIDE SEQUENCE [LARGE SCALE GENOMIC DNA]</scope>
    <source>
        <strain evidence="2">cv. XS01</strain>
    </source>
</reference>
<accession>A0A2Z7AGG1</accession>
<dbReference type="Proteomes" id="UP000250235">
    <property type="component" value="Unassembled WGS sequence"/>
</dbReference>
<dbReference type="EMBL" id="KV017506">
    <property type="protein sequence ID" value="KZV18166.1"/>
    <property type="molecule type" value="Genomic_DNA"/>
</dbReference>
<organism evidence="1 2">
    <name type="scientific">Dorcoceras hygrometricum</name>
    <dbReference type="NCBI Taxonomy" id="472368"/>
    <lineage>
        <taxon>Eukaryota</taxon>
        <taxon>Viridiplantae</taxon>
        <taxon>Streptophyta</taxon>
        <taxon>Embryophyta</taxon>
        <taxon>Tracheophyta</taxon>
        <taxon>Spermatophyta</taxon>
        <taxon>Magnoliopsida</taxon>
        <taxon>eudicotyledons</taxon>
        <taxon>Gunneridae</taxon>
        <taxon>Pentapetalae</taxon>
        <taxon>asterids</taxon>
        <taxon>lamiids</taxon>
        <taxon>Lamiales</taxon>
        <taxon>Gesneriaceae</taxon>
        <taxon>Didymocarpoideae</taxon>
        <taxon>Trichosporeae</taxon>
        <taxon>Loxocarpinae</taxon>
        <taxon>Dorcoceras</taxon>
    </lineage>
</organism>
<protein>
    <submittedName>
        <fullName evidence="1">Uncharacterized protein</fullName>
    </submittedName>
</protein>
<dbReference type="OrthoDB" id="1301741at2759"/>